<dbReference type="AlphaFoldDB" id="A0A6N3CFP7"/>
<organism evidence="1">
    <name type="scientific">Paraprevotella clara</name>
    <dbReference type="NCBI Taxonomy" id="454154"/>
    <lineage>
        <taxon>Bacteria</taxon>
        <taxon>Pseudomonadati</taxon>
        <taxon>Bacteroidota</taxon>
        <taxon>Bacteroidia</taxon>
        <taxon>Bacteroidales</taxon>
        <taxon>Prevotellaceae</taxon>
        <taxon>Paraprevotella</taxon>
    </lineage>
</organism>
<dbReference type="EMBL" id="CACRUT010000014">
    <property type="protein sequence ID" value="VYU13858.1"/>
    <property type="molecule type" value="Genomic_DNA"/>
</dbReference>
<name>A0A6N3CFP7_9BACT</name>
<proteinExistence type="predicted"/>
<sequence length="383" mass="44243">MKKTWIFLLLGALCHGCKDKNPSFRLPPDAVAEISVTSLSVDTLWLDTVPTSYMIESGVCDDYLYVVDKKLCVLYRYEPTGRLRDKKLGVGHARNETEVGQVYGCCMLDGGGILLSNSSGWYYTYDKDFLFKDHFFISYNGRKDKDQLDESVFSDPLYYVHGSDMHFRSHGNKIYSTVHDLWGYDYLEDTGIYLDKAANIREIDLGKHGFGRLLAFGYPESYYDKPLTKTLFAQLNFDIADNGDFYVSFEADSLMYRYDHDYNQLACFGFAGRDMDLNYLRWDSYDQPWTERLAERMSRGFYNTVEYVDETGLLFRSYRKGGGSATDGLQVYRDGVLVGDVDVPLGFRMAGYVAPYYYSYVVSDEEGERLYMFRFKWLSAPEE</sequence>
<protein>
    <recommendedName>
        <fullName evidence="2">6-bladed beta-propeller</fullName>
    </recommendedName>
</protein>
<evidence type="ECO:0000313" key="1">
    <source>
        <dbReference type="EMBL" id="VYU13858.1"/>
    </source>
</evidence>
<reference evidence="1" key="1">
    <citation type="submission" date="2019-11" db="EMBL/GenBank/DDBJ databases">
        <authorList>
            <person name="Feng L."/>
        </authorList>
    </citation>
    <scope>NUCLEOTIDE SEQUENCE</scope>
    <source>
        <strain evidence="1">PclaraLFYP37</strain>
    </source>
</reference>
<accession>A0A6N3CFP7</accession>
<evidence type="ECO:0008006" key="2">
    <source>
        <dbReference type="Google" id="ProtNLM"/>
    </source>
</evidence>
<dbReference type="RefSeq" id="WP_412442908.1">
    <property type="nucleotide sequence ID" value="NZ_CACRUT010000014.1"/>
</dbReference>
<gene>
    <name evidence="1" type="ORF">PCLFYP37_02011</name>
</gene>